<gene>
    <name evidence="1" type="ORF">EB796_015755</name>
</gene>
<evidence type="ECO:0000313" key="2">
    <source>
        <dbReference type="Proteomes" id="UP000593567"/>
    </source>
</evidence>
<dbReference type="AlphaFoldDB" id="A0A7J7JIP6"/>
<dbReference type="Proteomes" id="UP000593567">
    <property type="component" value="Unassembled WGS sequence"/>
</dbReference>
<sequence length="201" mass="22202">MSNLDSSNIFPRQDVDYTSERRYSLVSVVYERIGRLKVESGSSLTSPGQDETDHASSSNLFSLVSASWGEKLNSSTQGLSETRLLLVDVSPTPTSDVLEQKINSKSHSAQICRWKGSRLLVKFDTDEDVKIFCNDMPFSYSSIQTALSTQVIYPCFVHIPQPSSTKAEFCNDVKEAILTPFAGNLDATSLCYISLQVHACV</sequence>
<comment type="caution">
    <text evidence="1">The sequence shown here is derived from an EMBL/GenBank/DDBJ whole genome shotgun (WGS) entry which is preliminary data.</text>
</comment>
<dbReference type="EMBL" id="VXIV02002388">
    <property type="protein sequence ID" value="KAF6025937.1"/>
    <property type="molecule type" value="Genomic_DNA"/>
</dbReference>
<proteinExistence type="predicted"/>
<keyword evidence="2" id="KW-1185">Reference proteome</keyword>
<reference evidence="1" key="1">
    <citation type="submission" date="2020-06" db="EMBL/GenBank/DDBJ databases">
        <title>Draft genome of Bugula neritina, a colonial animal packing powerful symbionts and potential medicines.</title>
        <authorList>
            <person name="Rayko M."/>
        </authorList>
    </citation>
    <scope>NUCLEOTIDE SEQUENCE [LARGE SCALE GENOMIC DNA]</scope>
    <source>
        <strain evidence="1">Kwan_BN1</strain>
    </source>
</reference>
<evidence type="ECO:0000313" key="1">
    <source>
        <dbReference type="EMBL" id="KAF6025937.1"/>
    </source>
</evidence>
<protein>
    <submittedName>
        <fullName evidence="1">Uncharacterized protein</fullName>
    </submittedName>
</protein>
<organism evidence="1 2">
    <name type="scientific">Bugula neritina</name>
    <name type="common">Brown bryozoan</name>
    <name type="synonym">Sertularia neritina</name>
    <dbReference type="NCBI Taxonomy" id="10212"/>
    <lineage>
        <taxon>Eukaryota</taxon>
        <taxon>Metazoa</taxon>
        <taxon>Spiralia</taxon>
        <taxon>Lophotrochozoa</taxon>
        <taxon>Bryozoa</taxon>
        <taxon>Gymnolaemata</taxon>
        <taxon>Cheilostomatida</taxon>
        <taxon>Flustrina</taxon>
        <taxon>Buguloidea</taxon>
        <taxon>Bugulidae</taxon>
        <taxon>Bugula</taxon>
    </lineage>
</organism>
<name>A0A7J7JIP6_BUGNE</name>
<accession>A0A7J7JIP6</accession>